<dbReference type="InterPro" id="IPR005693">
    <property type="entry name" value="Mce"/>
</dbReference>
<dbReference type="Pfam" id="PF02470">
    <property type="entry name" value="MlaD"/>
    <property type="match status" value="1"/>
</dbReference>
<gene>
    <name evidence="4" type="ORF">ACFO0B_20120</name>
</gene>
<sequence>MTVRNTVSNIPRRTLAIGAAVLVVALLAVAGYFGLRNIGTTTVTAEFASTAGLYEGDDIRILGVEVGRIDEIEPGDDKVAVTMTLNRGVEVPAEARAVLIAPSLVSARFIQLAPAYTGGAKLADGATIGLERTAVPVEWDDIKTELSKLATTLGPVGDDEQGSFGRFVNVAADNLDGNGDRFRDTLRELSATLTTLSDGRTDLFGTIRNLQKFVEVLSASNEQIVQFGGRLASVSSVLAGVSAELGAGLDNLDLAIVDVRRFLDDSGTQLTDSVQKLAQATQILADKRPELEQALHSGPTALVNFYQLYKPAQGTLTGAIALANPGNPMSFLCGSVRALEKNQSDRSADLCNEFLAPVIQSLGMNYLPIMTNPATGVTAFPDQLVYSPPSLAAEGPRDQGPAPAQAPISVPQGLAGLAIPGGGR</sequence>
<dbReference type="InterPro" id="IPR024516">
    <property type="entry name" value="Mce_C"/>
</dbReference>
<dbReference type="PANTHER" id="PTHR33371">
    <property type="entry name" value="INTERMEMBRANE PHOSPHOLIPID TRANSPORT SYSTEM BINDING PROTEIN MLAD-RELATED"/>
    <property type="match status" value="1"/>
</dbReference>
<dbReference type="EMBL" id="JBHSAX010000017">
    <property type="protein sequence ID" value="MFC3964299.1"/>
    <property type="molecule type" value="Genomic_DNA"/>
</dbReference>
<evidence type="ECO:0000259" key="3">
    <source>
        <dbReference type="Pfam" id="PF11887"/>
    </source>
</evidence>
<dbReference type="InterPro" id="IPR052336">
    <property type="entry name" value="MlaD_Phospholipid_Transporter"/>
</dbReference>
<evidence type="ECO:0000256" key="1">
    <source>
        <dbReference type="SAM" id="MobiDB-lite"/>
    </source>
</evidence>
<evidence type="ECO:0000259" key="2">
    <source>
        <dbReference type="Pfam" id="PF02470"/>
    </source>
</evidence>
<feature type="region of interest" description="Disordered" evidence="1">
    <location>
        <begin position="389"/>
        <end position="424"/>
    </location>
</feature>
<dbReference type="RefSeq" id="WP_378614066.1">
    <property type="nucleotide sequence ID" value="NZ_JBHSAX010000017.1"/>
</dbReference>
<proteinExistence type="predicted"/>
<dbReference type="PANTHER" id="PTHR33371:SF4">
    <property type="entry name" value="INTERMEMBRANE PHOSPHOLIPID TRANSPORT SYSTEM BINDING PROTEIN MLAD"/>
    <property type="match status" value="1"/>
</dbReference>
<accession>A0ABV8DX21</accession>
<organism evidence="4 5">
    <name type="scientific">Nocardia jiangsuensis</name>
    <dbReference type="NCBI Taxonomy" id="1691563"/>
    <lineage>
        <taxon>Bacteria</taxon>
        <taxon>Bacillati</taxon>
        <taxon>Actinomycetota</taxon>
        <taxon>Actinomycetes</taxon>
        <taxon>Mycobacteriales</taxon>
        <taxon>Nocardiaceae</taxon>
        <taxon>Nocardia</taxon>
    </lineage>
</organism>
<evidence type="ECO:0000313" key="4">
    <source>
        <dbReference type="EMBL" id="MFC3964299.1"/>
    </source>
</evidence>
<name>A0ABV8DX21_9NOCA</name>
<dbReference type="Pfam" id="PF11887">
    <property type="entry name" value="Mce4_CUP1"/>
    <property type="match status" value="1"/>
</dbReference>
<feature type="domain" description="Mammalian cell entry C-terminal" evidence="3">
    <location>
        <begin position="120"/>
        <end position="297"/>
    </location>
</feature>
<evidence type="ECO:0000313" key="5">
    <source>
        <dbReference type="Proteomes" id="UP001595696"/>
    </source>
</evidence>
<protein>
    <submittedName>
        <fullName evidence="4">MCE family protein</fullName>
    </submittedName>
</protein>
<comment type="caution">
    <text evidence="4">The sequence shown here is derived from an EMBL/GenBank/DDBJ whole genome shotgun (WGS) entry which is preliminary data.</text>
</comment>
<dbReference type="NCBIfam" id="TIGR00996">
    <property type="entry name" value="Mtu_fam_mce"/>
    <property type="match status" value="1"/>
</dbReference>
<feature type="domain" description="Mce/MlaD" evidence="2">
    <location>
        <begin position="40"/>
        <end position="114"/>
    </location>
</feature>
<dbReference type="Proteomes" id="UP001595696">
    <property type="component" value="Unassembled WGS sequence"/>
</dbReference>
<dbReference type="InterPro" id="IPR003399">
    <property type="entry name" value="Mce/MlaD"/>
</dbReference>
<keyword evidence="5" id="KW-1185">Reference proteome</keyword>
<reference evidence="5" key="1">
    <citation type="journal article" date="2019" name="Int. J. Syst. Evol. Microbiol.">
        <title>The Global Catalogue of Microorganisms (GCM) 10K type strain sequencing project: providing services to taxonomists for standard genome sequencing and annotation.</title>
        <authorList>
            <consortium name="The Broad Institute Genomics Platform"/>
            <consortium name="The Broad Institute Genome Sequencing Center for Infectious Disease"/>
            <person name="Wu L."/>
            <person name="Ma J."/>
        </authorList>
    </citation>
    <scope>NUCLEOTIDE SEQUENCE [LARGE SCALE GENOMIC DNA]</scope>
    <source>
        <strain evidence="5">CGMCC 4.7330</strain>
    </source>
</reference>